<sequence length="68" mass="7767">MSTQPTTDKENITSNEYWSRQRQTALTVLAIAKQQEAAKLQNGYKYVTHGKTSWLTKPIAVNTLKKKK</sequence>
<dbReference type="RefSeq" id="WP_093026588.1">
    <property type="nucleotide sequence ID" value="NZ_FPBK01000023.1"/>
</dbReference>
<protein>
    <submittedName>
        <fullName evidence="1">Uncharacterized protein</fullName>
    </submittedName>
</protein>
<name>A0A1I7IWV5_9FLAO</name>
<dbReference type="STRING" id="1224947.SAMN05216480_12349"/>
<keyword evidence="2" id="KW-1185">Reference proteome</keyword>
<evidence type="ECO:0000313" key="2">
    <source>
        <dbReference type="Proteomes" id="UP000199138"/>
    </source>
</evidence>
<dbReference type="AlphaFoldDB" id="A0A1I7IWV5"/>
<dbReference type="Proteomes" id="UP000199138">
    <property type="component" value="Unassembled WGS sequence"/>
</dbReference>
<accession>A0A1I7IWV5</accession>
<dbReference type="EMBL" id="FPBK01000023">
    <property type="protein sequence ID" value="SFU77372.1"/>
    <property type="molecule type" value="Genomic_DNA"/>
</dbReference>
<proteinExistence type="predicted"/>
<organism evidence="1 2">
    <name type="scientific">Pustulibacterium marinum</name>
    <dbReference type="NCBI Taxonomy" id="1224947"/>
    <lineage>
        <taxon>Bacteria</taxon>
        <taxon>Pseudomonadati</taxon>
        <taxon>Bacteroidota</taxon>
        <taxon>Flavobacteriia</taxon>
        <taxon>Flavobacteriales</taxon>
        <taxon>Flavobacteriaceae</taxon>
        <taxon>Pustulibacterium</taxon>
    </lineage>
</organism>
<reference evidence="1 2" key="1">
    <citation type="submission" date="2016-10" db="EMBL/GenBank/DDBJ databases">
        <authorList>
            <person name="de Groot N.N."/>
        </authorList>
    </citation>
    <scope>NUCLEOTIDE SEQUENCE [LARGE SCALE GENOMIC DNA]</scope>
    <source>
        <strain evidence="1 2">CGMCC 1.12333</strain>
    </source>
</reference>
<evidence type="ECO:0000313" key="1">
    <source>
        <dbReference type="EMBL" id="SFU77372.1"/>
    </source>
</evidence>
<gene>
    <name evidence="1" type="ORF">SAMN05216480_12349</name>
</gene>